<keyword evidence="4 6" id="KW-1133">Transmembrane helix</keyword>
<feature type="transmembrane region" description="Helical" evidence="6">
    <location>
        <begin position="225"/>
        <end position="247"/>
    </location>
</feature>
<evidence type="ECO:0008006" key="9">
    <source>
        <dbReference type="Google" id="ProtNLM"/>
    </source>
</evidence>
<feature type="transmembrane region" description="Helical" evidence="6">
    <location>
        <begin position="282"/>
        <end position="304"/>
    </location>
</feature>
<evidence type="ECO:0000256" key="2">
    <source>
        <dbReference type="ARBA" id="ARBA00022475"/>
    </source>
</evidence>
<evidence type="ECO:0000313" key="7">
    <source>
        <dbReference type="EMBL" id="MBA9076022.1"/>
    </source>
</evidence>
<keyword evidence="3 6" id="KW-0812">Transmembrane</keyword>
<evidence type="ECO:0000256" key="4">
    <source>
        <dbReference type="ARBA" id="ARBA00022989"/>
    </source>
</evidence>
<dbReference type="AlphaFoldDB" id="A0A839GAS0"/>
<keyword evidence="8" id="KW-1185">Reference proteome</keyword>
<name>A0A839GAS0_9BACT</name>
<dbReference type="PANTHER" id="PTHR39087:SF2">
    <property type="entry name" value="UPF0104 MEMBRANE PROTEIN MJ1595"/>
    <property type="match status" value="1"/>
</dbReference>
<feature type="transmembrane region" description="Helical" evidence="6">
    <location>
        <begin position="168"/>
        <end position="187"/>
    </location>
</feature>
<dbReference type="PANTHER" id="PTHR39087">
    <property type="entry name" value="UPF0104 MEMBRANE PROTEIN MJ1595"/>
    <property type="match status" value="1"/>
</dbReference>
<evidence type="ECO:0000313" key="8">
    <source>
        <dbReference type="Proteomes" id="UP000563094"/>
    </source>
</evidence>
<evidence type="ECO:0000256" key="1">
    <source>
        <dbReference type="ARBA" id="ARBA00004651"/>
    </source>
</evidence>
<organism evidence="7 8">
    <name type="scientific">Rufibacter quisquiliarum</name>
    <dbReference type="NCBI Taxonomy" id="1549639"/>
    <lineage>
        <taxon>Bacteria</taxon>
        <taxon>Pseudomonadati</taxon>
        <taxon>Bacteroidota</taxon>
        <taxon>Cytophagia</taxon>
        <taxon>Cytophagales</taxon>
        <taxon>Hymenobacteraceae</taxon>
        <taxon>Rufibacter</taxon>
    </lineage>
</organism>
<dbReference type="Pfam" id="PF03706">
    <property type="entry name" value="LPG_synthase_TM"/>
    <property type="match status" value="1"/>
</dbReference>
<gene>
    <name evidence="7" type="ORF">FHS90_000724</name>
</gene>
<feature type="transmembrane region" description="Helical" evidence="6">
    <location>
        <begin position="253"/>
        <end position="270"/>
    </location>
</feature>
<evidence type="ECO:0000256" key="3">
    <source>
        <dbReference type="ARBA" id="ARBA00022692"/>
    </source>
</evidence>
<protein>
    <recommendedName>
        <fullName evidence="9">Flippase-like domain-containing protein</fullName>
    </recommendedName>
</protein>
<dbReference type="RefSeq" id="WP_182511770.1">
    <property type="nucleotide sequence ID" value="NZ_JACJIQ010000002.1"/>
</dbReference>
<dbReference type="NCBIfam" id="TIGR00374">
    <property type="entry name" value="flippase-like domain"/>
    <property type="match status" value="1"/>
</dbReference>
<dbReference type="GO" id="GO:0005886">
    <property type="term" value="C:plasma membrane"/>
    <property type="evidence" value="ECO:0007669"/>
    <property type="project" value="UniProtKB-SubCell"/>
</dbReference>
<comment type="subcellular location">
    <subcellularLocation>
        <location evidence="1">Cell membrane</location>
        <topology evidence="1">Multi-pass membrane protein</topology>
    </subcellularLocation>
</comment>
<feature type="transmembrane region" description="Helical" evidence="6">
    <location>
        <begin position="310"/>
        <end position="327"/>
    </location>
</feature>
<proteinExistence type="predicted"/>
<dbReference type="EMBL" id="JACJIQ010000002">
    <property type="protein sequence ID" value="MBA9076022.1"/>
    <property type="molecule type" value="Genomic_DNA"/>
</dbReference>
<feature type="transmembrane region" description="Helical" evidence="6">
    <location>
        <begin position="125"/>
        <end position="141"/>
    </location>
</feature>
<dbReference type="InterPro" id="IPR022791">
    <property type="entry name" value="L-PG_synthase/AglD"/>
</dbReference>
<sequence length="339" mass="37491">MKKVVNVLKYLLLLAVSVFLMAYALRSIDFAVVKAQLAQANYFWVALTLVVSLLGYLSRAVRWQMQYVPLGYKPSFWQTYHAMMVGYLANVVLPRAGEVIRCTFLKRSGNVPVNVSLGTVITERVIDLVMLLGCMGVTLLVESDRLHEFFLGIFSDKYQKLEQNLQTLYLLLAVGVLGGALGAWVVYKNIERLQRNLLFQKVSGFVRGLWVGVFSIRKMERKGMFVFHTVFIWFSYWLTTYLAFFALPGTSGLSWQAGMAILVVGGLGMSAPVQGGIGVYHILVRTALLLYAVPLETGMAYALIVHTTGALQVVVMGAVSLIAGVVGQKKEAALVEQTA</sequence>
<comment type="caution">
    <text evidence="7">The sequence shown here is derived from an EMBL/GenBank/DDBJ whole genome shotgun (WGS) entry which is preliminary data.</text>
</comment>
<reference evidence="7 8" key="1">
    <citation type="submission" date="2020-08" db="EMBL/GenBank/DDBJ databases">
        <title>Genomic Encyclopedia of Type Strains, Phase IV (KMG-IV): sequencing the most valuable type-strain genomes for metagenomic binning, comparative biology and taxonomic classification.</title>
        <authorList>
            <person name="Goeker M."/>
        </authorList>
    </citation>
    <scope>NUCLEOTIDE SEQUENCE [LARGE SCALE GENOMIC DNA]</scope>
    <source>
        <strain evidence="7 8">DSM 29854</strain>
    </source>
</reference>
<dbReference type="Proteomes" id="UP000563094">
    <property type="component" value="Unassembled WGS sequence"/>
</dbReference>
<evidence type="ECO:0000256" key="5">
    <source>
        <dbReference type="ARBA" id="ARBA00023136"/>
    </source>
</evidence>
<keyword evidence="2" id="KW-1003">Cell membrane</keyword>
<accession>A0A839GAS0</accession>
<evidence type="ECO:0000256" key="6">
    <source>
        <dbReference type="SAM" id="Phobius"/>
    </source>
</evidence>
<keyword evidence="5 6" id="KW-0472">Membrane</keyword>
<feature type="transmembrane region" description="Helical" evidence="6">
    <location>
        <begin position="40"/>
        <end position="57"/>
    </location>
</feature>